<protein>
    <submittedName>
        <fullName evidence="3">Uncharacterized protein</fullName>
    </submittedName>
</protein>
<organism evidence="3 4">
    <name type="scientific">Owenia fusiformis</name>
    <name type="common">Polychaete worm</name>
    <dbReference type="NCBI Taxonomy" id="6347"/>
    <lineage>
        <taxon>Eukaryota</taxon>
        <taxon>Metazoa</taxon>
        <taxon>Spiralia</taxon>
        <taxon>Lophotrochozoa</taxon>
        <taxon>Annelida</taxon>
        <taxon>Polychaeta</taxon>
        <taxon>Sedentaria</taxon>
        <taxon>Canalipalpata</taxon>
        <taxon>Sabellida</taxon>
        <taxon>Oweniida</taxon>
        <taxon>Oweniidae</taxon>
        <taxon>Owenia</taxon>
    </lineage>
</organism>
<dbReference type="EMBL" id="CAIIXF020000004">
    <property type="protein sequence ID" value="CAH1782352.1"/>
    <property type="molecule type" value="Genomic_DNA"/>
</dbReference>
<evidence type="ECO:0000313" key="4">
    <source>
        <dbReference type="Proteomes" id="UP000749559"/>
    </source>
</evidence>
<sequence>MATAYDAIDRSKRKADCENSASKVGKKTCVQKSQFNMGDNIPARMNAEPNAMCSKDSDNAVLSLLTKLVADHQKISDKLDNMQTDMIQREEWIMAKIDEKLENTKDIMKQEITKVNQNLQSQIDSVSENMNNLKDSINLCKIVKNIPQSENEDCIAKVNEFLNVGVKTKAKVKRAKRFQKRQGSRYPGIIVAEVCESDRTDVNYFVSNETQKMNTNLQTILQAVGKQQDFTFVNGRLLTKTPRRVPTHNPVVNNGIAPTINQE</sequence>
<dbReference type="OrthoDB" id="6629108at2759"/>
<proteinExistence type="predicted"/>
<dbReference type="Proteomes" id="UP000749559">
    <property type="component" value="Unassembled WGS sequence"/>
</dbReference>
<gene>
    <name evidence="3" type="ORF">OFUS_LOCUS8810</name>
</gene>
<reference evidence="3" key="1">
    <citation type="submission" date="2022-03" db="EMBL/GenBank/DDBJ databases">
        <authorList>
            <person name="Martin C."/>
        </authorList>
    </citation>
    <scope>NUCLEOTIDE SEQUENCE</scope>
</reference>
<name>A0A8S4NMY7_OWEFU</name>
<keyword evidence="4" id="KW-1185">Reference proteome</keyword>
<feature type="coiled-coil region" evidence="1">
    <location>
        <begin position="98"/>
        <end position="136"/>
    </location>
</feature>
<dbReference type="AlphaFoldDB" id="A0A8S4NMY7"/>
<evidence type="ECO:0000313" key="3">
    <source>
        <dbReference type="EMBL" id="CAH1782352.1"/>
    </source>
</evidence>
<feature type="region of interest" description="Disordered" evidence="2">
    <location>
        <begin position="243"/>
        <end position="263"/>
    </location>
</feature>
<comment type="caution">
    <text evidence="3">The sequence shown here is derived from an EMBL/GenBank/DDBJ whole genome shotgun (WGS) entry which is preliminary data.</text>
</comment>
<evidence type="ECO:0000256" key="1">
    <source>
        <dbReference type="SAM" id="Coils"/>
    </source>
</evidence>
<evidence type="ECO:0000256" key="2">
    <source>
        <dbReference type="SAM" id="MobiDB-lite"/>
    </source>
</evidence>
<keyword evidence="1" id="KW-0175">Coiled coil</keyword>
<accession>A0A8S4NMY7</accession>